<reference evidence="12" key="1">
    <citation type="submission" date="2020-05" db="EMBL/GenBank/DDBJ databases">
        <authorList>
            <person name="Chiriac C."/>
            <person name="Salcher M."/>
            <person name="Ghai R."/>
            <person name="Kavagutti S V."/>
        </authorList>
    </citation>
    <scope>NUCLEOTIDE SEQUENCE</scope>
</reference>
<organism evidence="12">
    <name type="scientific">freshwater metagenome</name>
    <dbReference type="NCBI Taxonomy" id="449393"/>
    <lineage>
        <taxon>unclassified sequences</taxon>
        <taxon>metagenomes</taxon>
        <taxon>ecological metagenomes</taxon>
    </lineage>
</organism>
<dbReference type="InterPro" id="IPR035906">
    <property type="entry name" value="MetI-like_sf"/>
</dbReference>
<dbReference type="PANTHER" id="PTHR30425:SF1">
    <property type="entry name" value="PHOSPHATE TRANSPORT SYSTEM PERMEASE PROTEIN PSTC"/>
    <property type="match status" value="1"/>
</dbReference>
<comment type="subcellular location">
    <subcellularLocation>
        <location evidence="1">Cell membrane</location>
        <topology evidence="1">Multi-pass membrane protein</topology>
    </subcellularLocation>
</comment>
<dbReference type="InterPro" id="IPR011864">
    <property type="entry name" value="Phosphate_PstC"/>
</dbReference>
<keyword evidence="5" id="KW-0592">Phosphate transport</keyword>
<name>A0A6J7KMF2_9ZZZZ</name>
<comment type="similarity">
    <text evidence="2">Belongs to the binding-protein-dependent transport system permease family. CysTW subfamily.</text>
</comment>
<sequence length="330" mass="34567">MSTTLEPTGTPVPSSAARGITGASVRPGDRVFLGLSRGAGLLILLTMASIAIFLVVKAIPALQANTANFLTSTAWFPDQSPAVFGIAALVFGTVMTSIVAMVLAVPVGIGIALFIAHYAPRRLATALGFVTDLLAAVPSIIFGMWGLQFLTPHMEGLGEWLNTYLGFIPIFTNTLGLYSKSILIAGVVLAIMILPTISAITREVFVQVPRDHIEAALALGATRWEMVRLSIFPFAKPGMISAAMLGLGRALGETIAVALILSASYDINRHITEPGGNTFAANIALRWNEAGPIGLSALVASGLVLFVITLVVNMGARAVIARRAEFSGAN</sequence>
<evidence type="ECO:0000256" key="4">
    <source>
        <dbReference type="ARBA" id="ARBA00022475"/>
    </source>
</evidence>
<feature type="transmembrane region" description="Helical" evidence="10">
    <location>
        <begin position="39"/>
        <end position="62"/>
    </location>
</feature>
<dbReference type="InterPro" id="IPR000515">
    <property type="entry name" value="MetI-like"/>
</dbReference>
<evidence type="ECO:0000256" key="2">
    <source>
        <dbReference type="ARBA" id="ARBA00007069"/>
    </source>
</evidence>
<dbReference type="GO" id="GO:0005886">
    <property type="term" value="C:plasma membrane"/>
    <property type="evidence" value="ECO:0007669"/>
    <property type="project" value="UniProtKB-SubCell"/>
</dbReference>
<evidence type="ECO:0000256" key="5">
    <source>
        <dbReference type="ARBA" id="ARBA00022592"/>
    </source>
</evidence>
<dbReference type="Pfam" id="PF00528">
    <property type="entry name" value="BPD_transp_1"/>
    <property type="match status" value="1"/>
</dbReference>
<keyword evidence="7 10" id="KW-1133">Transmembrane helix</keyword>
<evidence type="ECO:0000256" key="10">
    <source>
        <dbReference type="SAM" id="Phobius"/>
    </source>
</evidence>
<feature type="transmembrane region" description="Helical" evidence="10">
    <location>
        <begin position="82"/>
        <end position="115"/>
    </location>
</feature>
<feature type="transmembrane region" description="Helical" evidence="10">
    <location>
        <begin position="167"/>
        <end position="194"/>
    </location>
</feature>
<evidence type="ECO:0000256" key="1">
    <source>
        <dbReference type="ARBA" id="ARBA00004651"/>
    </source>
</evidence>
<dbReference type="PROSITE" id="PS50928">
    <property type="entry name" value="ABC_TM1"/>
    <property type="match status" value="1"/>
</dbReference>
<keyword evidence="4" id="KW-1003">Cell membrane</keyword>
<dbReference type="SUPFAM" id="SSF161098">
    <property type="entry name" value="MetI-like"/>
    <property type="match status" value="1"/>
</dbReference>
<keyword evidence="8 10" id="KW-0472">Membrane</keyword>
<dbReference type="Gene3D" id="1.10.3720.10">
    <property type="entry name" value="MetI-like"/>
    <property type="match status" value="1"/>
</dbReference>
<dbReference type="AlphaFoldDB" id="A0A6J7KMF2"/>
<evidence type="ECO:0000313" key="13">
    <source>
        <dbReference type="EMBL" id="CAB5030775.1"/>
    </source>
</evidence>
<feature type="compositionally biased region" description="Polar residues" evidence="9">
    <location>
        <begin position="1"/>
        <end position="13"/>
    </location>
</feature>
<feature type="domain" description="ABC transmembrane type-1" evidence="11">
    <location>
        <begin position="90"/>
        <end position="316"/>
    </location>
</feature>
<feature type="transmembrane region" description="Helical" evidence="10">
    <location>
        <begin position="127"/>
        <end position="147"/>
    </location>
</feature>
<evidence type="ECO:0000256" key="8">
    <source>
        <dbReference type="ARBA" id="ARBA00023136"/>
    </source>
</evidence>
<evidence type="ECO:0000256" key="9">
    <source>
        <dbReference type="SAM" id="MobiDB-lite"/>
    </source>
</evidence>
<dbReference type="EMBL" id="CAFBPU010000016">
    <property type="protein sequence ID" value="CAB5030775.1"/>
    <property type="molecule type" value="Genomic_DNA"/>
</dbReference>
<keyword evidence="6 10" id="KW-0812">Transmembrane</keyword>
<protein>
    <submittedName>
        <fullName evidence="12">Unannotated protein</fullName>
    </submittedName>
</protein>
<proteinExistence type="inferred from homology"/>
<evidence type="ECO:0000256" key="3">
    <source>
        <dbReference type="ARBA" id="ARBA00022448"/>
    </source>
</evidence>
<dbReference type="GO" id="GO:0005315">
    <property type="term" value="F:phosphate transmembrane transporter activity"/>
    <property type="evidence" value="ECO:0007669"/>
    <property type="project" value="InterPro"/>
</dbReference>
<evidence type="ECO:0000256" key="7">
    <source>
        <dbReference type="ARBA" id="ARBA00022989"/>
    </source>
</evidence>
<dbReference type="InterPro" id="IPR051124">
    <property type="entry name" value="Phosphate_Transport_Permease"/>
</dbReference>
<dbReference type="EMBL" id="CAFBND010000118">
    <property type="protein sequence ID" value="CAB4956827.1"/>
    <property type="molecule type" value="Genomic_DNA"/>
</dbReference>
<accession>A0A6J7KMF2</accession>
<dbReference type="CDD" id="cd06261">
    <property type="entry name" value="TM_PBP2"/>
    <property type="match status" value="1"/>
</dbReference>
<gene>
    <name evidence="12" type="ORF">UFOPK3752_02022</name>
    <name evidence="13" type="ORF">UFOPK4150_00940</name>
</gene>
<keyword evidence="3" id="KW-0813">Transport</keyword>
<dbReference type="PANTHER" id="PTHR30425">
    <property type="entry name" value="PHOSPHATE TRANSPORT SYSTEM PERMEASE PROTEIN PST"/>
    <property type="match status" value="1"/>
</dbReference>
<evidence type="ECO:0000313" key="12">
    <source>
        <dbReference type="EMBL" id="CAB4956827.1"/>
    </source>
</evidence>
<feature type="transmembrane region" description="Helical" evidence="10">
    <location>
        <begin position="293"/>
        <end position="313"/>
    </location>
</feature>
<dbReference type="GO" id="GO:0006817">
    <property type="term" value="P:phosphate ion transport"/>
    <property type="evidence" value="ECO:0007669"/>
    <property type="project" value="UniProtKB-KW"/>
</dbReference>
<evidence type="ECO:0000259" key="11">
    <source>
        <dbReference type="PROSITE" id="PS50928"/>
    </source>
</evidence>
<evidence type="ECO:0000256" key="6">
    <source>
        <dbReference type="ARBA" id="ARBA00022692"/>
    </source>
</evidence>
<feature type="region of interest" description="Disordered" evidence="9">
    <location>
        <begin position="1"/>
        <end position="21"/>
    </location>
</feature>
<dbReference type="NCBIfam" id="TIGR02138">
    <property type="entry name" value="phosphate_pstC"/>
    <property type="match status" value="1"/>
</dbReference>